<reference evidence="4" key="1">
    <citation type="journal article" date="2006" name="PLoS Biol.">
        <title>Macronuclear genome sequence of the ciliate Tetrahymena thermophila, a model eukaryote.</title>
        <authorList>
            <person name="Eisen J.A."/>
            <person name="Coyne R.S."/>
            <person name="Wu M."/>
            <person name="Wu D."/>
            <person name="Thiagarajan M."/>
            <person name="Wortman J.R."/>
            <person name="Badger J.H."/>
            <person name="Ren Q."/>
            <person name="Amedeo P."/>
            <person name="Jones K.M."/>
            <person name="Tallon L.J."/>
            <person name="Delcher A.L."/>
            <person name="Salzberg S.L."/>
            <person name="Silva J.C."/>
            <person name="Haas B.J."/>
            <person name="Majoros W.H."/>
            <person name="Farzad M."/>
            <person name="Carlton J.M."/>
            <person name="Smith R.K. Jr."/>
            <person name="Garg J."/>
            <person name="Pearlman R.E."/>
            <person name="Karrer K.M."/>
            <person name="Sun L."/>
            <person name="Manning G."/>
            <person name="Elde N.C."/>
            <person name="Turkewitz A.P."/>
            <person name="Asai D.J."/>
            <person name="Wilkes D.E."/>
            <person name="Wang Y."/>
            <person name="Cai H."/>
            <person name="Collins K."/>
            <person name="Stewart B.A."/>
            <person name="Lee S.R."/>
            <person name="Wilamowska K."/>
            <person name="Weinberg Z."/>
            <person name="Ruzzo W.L."/>
            <person name="Wloga D."/>
            <person name="Gaertig J."/>
            <person name="Frankel J."/>
            <person name="Tsao C.-C."/>
            <person name="Gorovsky M.A."/>
            <person name="Keeling P.J."/>
            <person name="Waller R.F."/>
            <person name="Patron N.J."/>
            <person name="Cherry J.M."/>
            <person name="Stover N.A."/>
            <person name="Krieger C.J."/>
            <person name="del Toro C."/>
            <person name="Ryder H.F."/>
            <person name="Williamson S.C."/>
            <person name="Barbeau R.A."/>
            <person name="Hamilton E.P."/>
            <person name="Orias E."/>
        </authorList>
    </citation>
    <scope>NUCLEOTIDE SEQUENCE [LARGE SCALE GENOMIC DNA]</scope>
    <source>
        <strain evidence="4">SB210</strain>
    </source>
</reference>
<feature type="compositionally biased region" description="Low complexity" evidence="1">
    <location>
        <begin position="1"/>
        <end position="10"/>
    </location>
</feature>
<feature type="region of interest" description="Disordered" evidence="1">
    <location>
        <begin position="1"/>
        <end position="53"/>
    </location>
</feature>
<dbReference type="GeneID" id="7839469"/>
<dbReference type="RefSeq" id="XP_001020623.2">
    <property type="nucleotide sequence ID" value="XM_001020623.3"/>
</dbReference>
<dbReference type="HOGENOM" id="CLU_768325_0_0_1"/>
<dbReference type="Proteomes" id="UP000009168">
    <property type="component" value="Unassembled WGS sequence"/>
</dbReference>
<organism evidence="3 4">
    <name type="scientific">Tetrahymena thermophila (strain SB210)</name>
    <dbReference type="NCBI Taxonomy" id="312017"/>
    <lineage>
        <taxon>Eukaryota</taxon>
        <taxon>Sar</taxon>
        <taxon>Alveolata</taxon>
        <taxon>Ciliophora</taxon>
        <taxon>Intramacronucleata</taxon>
        <taxon>Oligohymenophorea</taxon>
        <taxon>Hymenostomatida</taxon>
        <taxon>Tetrahymenina</taxon>
        <taxon>Tetrahymenidae</taxon>
        <taxon>Tetrahymena</taxon>
    </lineage>
</organism>
<feature type="transmembrane region" description="Helical" evidence="2">
    <location>
        <begin position="313"/>
        <end position="332"/>
    </location>
</feature>
<evidence type="ECO:0000256" key="2">
    <source>
        <dbReference type="SAM" id="Phobius"/>
    </source>
</evidence>
<proteinExistence type="predicted"/>
<sequence>MLNFQTNKPKNLPPLPQQQPNQEKNNIFERKPLGPSNQIQKDQGPPSNLPKKNIELENVNNENVPPAQGGQIQAKEKAVKREKKQGIKKNITDNKIVLPQDISQEDRVGEDFNADHKDDNLGFLLKEKPIKGASYKEDLKTGKFIYISNKYMEQILDESKEEAKAHEGVEDEDNKWYKLIDDFNSMIYRFIFLLQGLLSGLLIMISITSFNPQWTSDSYRYRLNQIIWIIALICFFGQIYIYMVSNQRCEYSFTNGSPNLQEHKNFKMRALVNLIIYGVIYYCVMIAHYYVSMLTYTPTISDTVNAYDSAKQGYSYLVTISAVFGFFGWAIVGNQTKSNYVEMEYDDDDLTKAGDDSDEEI</sequence>
<feature type="transmembrane region" description="Helical" evidence="2">
    <location>
        <begin position="270"/>
        <end position="293"/>
    </location>
</feature>
<keyword evidence="2 3" id="KW-0812">Transmembrane</keyword>
<evidence type="ECO:0000256" key="1">
    <source>
        <dbReference type="SAM" id="MobiDB-lite"/>
    </source>
</evidence>
<dbReference type="OMA" id="NINQCIW"/>
<dbReference type="KEGG" id="tet:TTHERM_00219510"/>
<dbReference type="EMBL" id="GG662621">
    <property type="protein sequence ID" value="EAS00378.2"/>
    <property type="molecule type" value="Genomic_DNA"/>
</dbReference>
<name>I7M2H1_TETTS</name>
<feature type="transmembrane region" description="Helical" evidence="2">
    <location>
        <begin position="186"/>
        <end position="205"/>
    </location>
</feature>
<evidence type="ECO:0000313" key="3">
    <source>
        <dbReference type="EMBL" id="EAS00378.2"/>
    </source>
</evidence>
<dbReference type="InParanoid" id="I7M2H1"/>
<feature type="transmembrane region" description="Helical" evidence="2">
    <location>
        <begin position="225"/>
        <end position="243"/>
    </location>
</feature>
<keyword evidence="4" id="KW-1185">Reference proteome</keyword>
<accession>I7M2H1</accession>
<evidence type="ECO:0000313" key="4">
    <source>
        <dbReference type="Proteomes" id="UP000009168"/>
    </source>
</evidence>
<protein>
    <submittedName>
        <fullName evidence="3">Transmembrane protein, putative</fullName>
    </submittedName>
</protein>
<gene>
    <name evidence="3" type="ORF">TTHERM_00219510</name>
</gene>
<keyword evidence="2" id="KW-0472">Membrane</keyword>
<keyword evidence="2" id="KW-1133">Transmembrane helix</keyword>
<dbReference type="AlphaFoldDB" id="I7M2H1"/>